<accession>A0A4Y1ZUS1</accession>
<name>A0A4Y1ZUS1_ARAVE</name>
<protein>
    <submittedName>
        <fullName evidence="2">Uncharacterized protein</fullName>
    </submittedName>
</protein>
<dbReference type="Proteomes" id="UP000499080">
    <property type="component" value="Unassembled WGS sequence"/>
</dbReference>
<reference evidence="2 3" key="1">
    <citation type="journal article" date="2019" name="Sci. Rep.">
        <title>Orb-weaving spider Araneus ventricosus genome elucidates the spidroin gene catalogue.</title>
        <authorList>
            <person name="Kono N."/>
            <person name="Nakamura H."/>
            <person name="Ohtoshi R."/>
            <person name="Moran D.A.P."/>
            <person name="Shinohara A."/>
            <person name="Yoshida Y."/>
            <person name="Fujiwara M."/>
            <person name="Mori M."/>
            <person name="Tomita M."/>
            <person name="Arakawa K."/>
        </authorList>
    </citation>
    <scope>NUCLEOTIDE SEQUENCE [LARGE SCALE GENOMIC DNA]</scope>
</reference>
<organism evidence="2 3">
    <name type="scientific">Araneus ventricosus</name>
    <name type="common">Orbweaver spider</name>
    <name type="synonym">Epeira ventricosa</name>
    <dbReference type="NCBI Taxonomy" id="182803"/>
    <lineage>
        <taxon>Eukaryota</taxon>
        <taxon>Metazoa</taxon>
        <taxon>Ecdysozoa</taxon>
        <taxon>Arthropoda</taxon>
        <taxon>Chelicerata</taxon>
        <taxon>Arachnida</taxon>
        <taxon>Araneae</taxon>
        <taxon>Araneomorphae</taxon>
        <taxon>Entelegynae</taxon>
        <taxon>Araneoidea</taxon>
        <taxon>Araneidae</taxon>
        <taxon>Araneus</taxon>
    </lineage>
</organism>
<keyword evidence="1" id="KW-0472">Membrane</keyword>
<dbReference type="EMBL" id="BGPR01153775">
    <property type="protein sequence ID" value="GBL69089.1"/>
    <property type="molecule type" value="Genomic_DNA"/>
</dbReference>
<keyword evidence="3" id="KW-1185">Reference proteome</keyword>
<comment type="caution">
    <text evidence="2">The sequence shown here is derived from an EMBL/GenBank/DDBJ whole genome shotgun (WGS) entry which is preliminary data.</text>
</comment>
<evidence type="ECO:0000256" key="1">
    <source>
        <dbReference type="SAM" id="Phobius"/>
    </source>
</evidence>
<sequence length="72" mass="8042">MFLSRCVFQCGSSMMGIPTLHQRFPPTPNLYIWTALDLSWWSSSLACYIAGPIMSALLLLGSTEDIGVRDHH</sequence>
<feature type="transmembrane region" description="Helical" evidence="1">
    <location>
        <begin position="38"/>
        <end position="60"/>
    </location>
</feature>
<proteinExistence type="predicted"/>
<keyword evidence="1" id="KW-1133">Transmembrane helix</keyword>
<gene>
    <name evidence="2" type="ORF">AVEN_269723_1</name>
</gene>
<evidence type="ECO:0000313" key="2">
    <source>
        <dbReference type="EMBL" id="GBL69089.1"/>
    </source>
</evidence>
<dbReference type="AlphaFoldDB" id="A0A4Y1ZUS1"/>
<keyword evidence="1" id="KW-0812">Transmembrane</keyword>
<evidence type="ECO:0000313" key="3">
    <source>
        <dbReference type="Proteomes" id="UP000499080"/>
    </source>
</evidence>